<protein>
    <submittedName>
        <fullName evidence="6">Fibro-slime domain-containing protein</fullName>
    </submittedName>
</protein>
<evidence type="ECO:0000313" key="7">
    <source>
        <dbReference type="Proteomes" id="UP001200313"/>
    </source>
</evidence>
<dbReference type="InterPro" id="IPR037524">
    <property type="entry name" value="PA14/GLEYA"/>
</dbReference>
<dbReference type="EMBL" id="JANFYS010000016">
    <property type="protein sequence ID" value="MCQ4770530.1"/>
    <property type="molecule type" value="Genomic_DNA"/>
</dbReference>
<dbReference type="AlphaFoldDB" id="A0AAW5JQ77"/>
<evidence type="ECO:0000313" key="5">
    <source>
        <dbReference type="EMBL" id="MCG4527355.1"/>
    </source>
</evidence>
<evidence type="ECO:0000313" key="8">
    <source>
        <dbReference type="Proteomes" id="UP001204562"/>
    </source>
</evidence>
<dbReference type="InterPro" id="IPR001119">
    <property type="entry name" value="SLH_dom"/>
</dbReference>
<dbReference type="Pfam" id="PF00395">
    <property type="entry name" value="SLH"/>
    <property type="match status" value="2"/>
</dbReference>
<dbReference type="RefSeq" id="WP_238074093.1">
    <property type="nucleotide sequence ID" value="NZ_JAKNJB010000015.1"/>
</dbReference>
<reference evidence="6" key="2">
    <citation type="submission" date="2022-06" db="EMBL/GenBank/DDBJ databases">
        <title>Isolation of gut microbiota from human fecal samples.</title>
        <authorList>
            <person name="Pamer E.G."/>
            <person name="Barat B."/>
            <person name="Waligurski E."/>
            <person name="Medina S."/>
            <person name="Paddock L."/>
            <person name="Mostad J."/>
        </authorList>
    </citation>
    <scope>NUCLEOTIDE SEQUENCE</scope>
    <source>
        <strain evidence="6">DFI.9.91</strain>
    </source>
</reference>
<dbReference type="InterPro" id="IPR051154">
    <property type="entry name" value="Prespore-cell_inducing_factor"/>
</dbReference>
<dbReference type="PANTHER" id="PTHR31137">
    <property type="entry name" value="PROTEIN PSIB-RELATED-RELATED"/>
    <property type="match status" value="1"/>
</dbReference>
<dbReference type="PROSITE" id="PS51257">
    <property type="entry name" value="PROKAR_LIPOPROTEIN"/>
    <property type="match status" value="1"/>
</dbReference>
<dbReference type="InterPro" id="IPR011874">
    <property type="entry name" value="Fibro_Slime"/>
</dbReference>
<keyword evidence="2" id="KW-0732">Signal</keyword>
<feature type="domain" description="PA14" evidence="4">
    <location>
        <begin position="94"/>
        <end position="251"/>
    </location>
</feature>
<evidence type="ECO:0000259" key="4">
    <source>
        <dbReference type="PROSITE" id="PS51820"/>
    </source>
</evidence>
<dbReference type="NCBIfam" id="TIGR02148">
    <property type="entry name" value="Fibro_Slime"/>
    <property type="match status" value="1"/>
</dbReference>
<dbReference type="GO" id="GO:0005576">
    <property type="term" value="C:extracellular region"/>
    <property type="evidence" value="ECO:0007669"/>
    <property type="project" value="TreeGrafter"/>
</dbReference>
<proteinExistence type="predicted"/>
<reference evidence="5 7" key="1">
    <citation type="submission" date="2022-01" db="EMBL/GenBank/DDBJ databases">
        <title>Collection of gut derived symbiotic bacterial strains cultured from healthy donors.</title>
        <authorList>
            <person name="Lin H."/>
            <person name="Kohout C."/>
            <person name="Waligurski E."/>
            <person name="Pamer E.G."/>
        </authorList>
    </citation>
    <scope>NUCLEOTIDE SEQUENCE [LARGE SCALE GENOMIC DNA]</scope>
    <source>
        <strain evidence="5 7">DFI.3.7</strain>
    </source>
</reference>
<sequence>MMKKRFFSLLTALLVLLSCVCATASATRKDTVTLYVTIRDFQPDYLLFEGSIGSYTGLALNTLGSDQKPVFHLPSWQEQYGESVTQAKLDALYNDVSGVNLRTKKTITLQADHEGYYVMDSAVDEMGGYSDGFFPIDRELFGNYEGWDHNFHFSTEIHATFQYNSGDEFWFTGDDDVWVFLNGTLCVDLGGIHSAEDAYVSIDELVSQDILDVAPGDYVSLDMFHMERCVSESNFYMKTNINFVNFNNSDWATQSLFDAYENDLIPAILLEEDLALPVYRDEFAAVAVKLYEAFTGQAVPAARENPFTDTSDPEVLKAYSLGLVNGTGATTYGPRQKLTREQAATMLTRVYKAAKLEGWTLSADSQFPLNYTAPAPFADDAQISGWARESVYFMAAHGVITGVGSNRFAPTGMDASREQALVISVRALQELNGQP</sequence>
<feature type="signal peptide" evidence="2">
    <location>
        <begin position="1"/>
        <end position="24"/>
    </location>
</feature>
<keyword evidence="7" id="KW-1185">Reference proteome</keyword>
<feature type="domain" description="SLH" evidence="3">
    <location>
        <begin position="298"/>
        <end position="361"/>
    </location>
</feature>
<feature type="domain" description="SLH" evidence="3">
    <location>
        <begin position="374"/>
        <end position="435"/>
    </location>
</feature>
<evidence type="ECO:0000259" key="3">
    <source>
        <dbReference type="PROSITE" id="PS51272"/>
    </source>
</evidence>
<organism evidence="6 8">
    <name type="scientific">Intestinimonas massiliensis</name>
    <name type="common">ex Afouda et al. 2020</name>
    <dbReference type="NCBI Taxonomy" id="1673721"/>
    <lineage>
        <taxon>Bacteria</taxon>
        <taxon>Bacillati</taxon>
        <taxon>Bacillota</taxon>
        <taxon>Clostridia</taxon>
        <taxon>Eubacteriales</taxon>
        <taxon>Intestinimonas</taxon>
    </lineage>
</organism>
<dbReference type="PROSITE" id="PS51272">
    <property type="entry name" value="SLH"/>
    <property type="match status" value="2"/>
</dbReference>
<name>A0AAW5JQ77_9FIRM</name>
<dbReference type="EMBL" id="JAKNJB010000015">
    <property type="protein sequence ID" value="MCG4527355.1"/>
    <property type="molecule type" value="Genomic_DNA"/>
</dbReference>
<dbReference type="PROSITE" id="PS51820">
    <property type="entry name" value="PA14"/>
    <property type="match status" value="1"/>
</dbReference>
<feature type="chain" id="PRO_5043621910" evidence="2">
    <location>
        <begin position="25"/>
        <end position="435"/>
    </location>
</feature>
<accession>A0AAW5JQ77</accession>
<evidence type="ECO:0000256" key="2">
    <source>
        <dbReference type="SAM" id="SignalP"/>
    </source>
</evidence>
<dbReference type="Proteomes" id="UP001200313">
    <property type="component" value="Unassembled WGS sequence"/>
</dbReference>
<comment type="caution">
    <text evidence="6">The sequence shown here is derived from an EMBL/GenBank/DDBJ whole genome shotgun (WGS) entry which is preliminary data.</text>
</comment>
<evidence type="ECO:0000313" key="6">
    <source>
        <dbReference type="EMBL" id="MCQ4770530.1"/>
    </source>
</evidence>
<keyword evidence="1" id="KW-0677">Repeat</keyword>
<evidence type="ECO:0000256" key="1">
    <source>
        <dbReference type="ARBA" id="ARBA00022737"/>
    </source>
</evidence>
<dbReference type="Proteomes" id="UP001204562">
    <property type="component" value="Unassembled WGS sequence"/>
</dbReference>
<gene>
    <name evidence="5" type="ORF">L0P79_09720</name>
    <name evidence="6" type="ORF">NE579_08640</name>
</gene>
<dbReference type="PANTHER" id="PTHR31137:SF5">
    <property type="entry name" value="PROTEIN PSIQ-RELATED"/>
    <property type="match status" value="1"/>
</dbReference>